<proteinExistence type="predicted"/>
<gene>
    <name evidence="1" type="ORF">DERP_004908</name>
</gene>
<accession>A0ABQ8JSV3</accession>
<dbReference type="Proteomes" id="UP000887458">
    <property type="component" value="Unassembled WGS sequence"/>
</dbReference>
<protein>
    <submittedName>
        <fullName evidence="1">Uncharacterized protein</fullName>
    </submittedName>
</protein>
<evidence type="ECO:0000313" key="2">
    <source>
        <dbReference type="Proteomes" id="UP000887458"/>
    </source>
</evidence>
<sequence length="65" mass="7508">MEHSLDSMLTIVIDMNQYRATTFAIRIYLRHNVNSVNTVTVSSAGSQFKREYPAIKNYLQTKLIN</sequence>
<reference evidence="1 2" key="1">
    <citation type="journal article" date="2018" name="J. Allergy Clin. Immunol.">
        <title>High-quality assembly of Dermatophagoides pteronyssinus genome and transcriptome reveals a wide range of novel allergens.</title>
        <authorList>
            <person name="Liu X.Y."/>
            <person name="Yang K.Y."/>
            <person name="Wang M.Q."/>
            <person name="Kwok J.S."/>
            <person name="Zeng X."/>
            <person name="Yang Z."/>
            <person name="Xiao X.J."/>
            <person name="Lau C.P."/>
            <person name="Li Y."/>
            <person name="Huang Z.M."/>
            <person name="Ba J.G."/>
            <person name="Yim A.K."/>
            <person name="Ouyang C.Y."/>
            <person name="Ngai S.M."/>
            <person name="Chan T.F."/>
            <person name="Leung E.L."/>
            <person name="Liu L."/>
            <person name="Liu Z.G."/>
            <person name="Tsui S.K."/>
        </authorList>
    </citation>
    <scope>NUCLEOTIDE SEQUENCE [LARGE SCALE GENOMIC DNA]</scope>
    <source>
        <strain evidence="1">Derp</strain>
    </source>
</reference>
<reference evidence="1 2" key="2">
    <citation type="journal article" date="2022" name="Mol. Biol. Evol.">
        <title>Comparative Genomics Reveals Insights into the Divergent Evolution of Astigmatic Mites and Household Pest Adaptations.</title>
        <authorList>
            <person name="Xiong Q."/>
            <person name="Wan A.T."/>
            <person name="Liu X."/>
            <person name="Fung C.S."/>
            <person name="Xiao X."/>
            <person name="Malainual N."/>
            <person name="Hou J."/>
            <person name="Wang L."/>
            <person name="Wang M."/>
            <person name="Yang K.Y."/>
            <person name="Cui Y."/>
            <person name="Leung E.L."/>
            <person name="Nong W."/>
            <person name="Shin S.K."/>
            <person name="Au S.W."/>
            <person name="Jeong K.Y."/>
            <person name="Chew F.T."/>
            <person name="Hui J.H."/>
            <person name="Leung T.F."/>
            <person name="Tungtrongchitr A."/>
            <person name="Zhong N."/>
            <person name="Liu Z."/>
            <person name="Tsui S.K."/>
        </authorList>
    </citation>
    <scope>NUCLEOTIDE SEQUENCE [LARGE SCALE GENOMIC DNA]</scope>
    <source>
        <strain evidence="1">Derp</strain>
    </source>
</reference>
<evidence type="ECO:0000313" key="1">
    <source>
        <dbReference type="EMBL" id="KAH9425691.1"/>
    </source>
</evidence>
<comment type="caution">
    <text evidence="1">The sequence shown here is derived from an EMBL/GenBank/DDBJ whole genome shotgun (WGS) entry which is preliminary data.</text>
</comment>
<keyword evidence="2" id="KW-1185">Reference proteome</keyword>
<organism evidence="1 2">
    <name type="scientific">Dermatophagoides pteronyssinus</name>
    <name type="common">European house dust mite</name>
    <dbReference type="NCBI Taxonomy" id="6956"/>
    <lineage>
        <taxon>Eukaryota</taxon>
        <taxon>Metazoa</taxon>
        <taxon>Ecdysozoa</taxon>
        <taxon>Arthropoda</taxon>
        <taxon>Chelicerata</taxon>
        <taxon>Arachnida</taxon>
        <taxon>Acari</taxon>
        <taxon>Acariformes</taxon>
        <taxon>Sarcoptiformes</taxon>
        <taxon>Astigmata</taxon>
        <taxon>Psoroptidia</taxon>
        <taxon>Analgoidea</taxon>
        <taxon>Pyroglyphidae</taxon>
        <taxon>Dermatophagoidinae</taxon>
        <taxon>Dermatophagoides</taxon>
    </lineage>
</organism>
<dbReference type="EMBL" id="NJHN03000017">
    <property type="protein sequence ID" value="KAH9425691.1"/>
    <property type="molecule type" value="Genomic_DNA"/>
</dbReference>
<name>A0ABQ8JSV3_DERPT</name>